<feature type="region of interest" description="Disordered" evidence="1">
    <location>
        <begin position="115"/>
        <end position="148"/>
    </location>
</feature>
<gene>
    <name evidence="2" type="ORF">DXG03_003442</name>
</gene>
<feature type="region of interest" description="Disordered" evidence="1">
    <location>
        <begin position="27"/>
        <end position="56"/>
    </location>
</feature>
<evidence type="ECO:0000256" key="1">
    <source>
        <dbReference type="SAM" id="MobiDB-lite"/>
    </source>
</evidence>
<dbReference type="Proteomes" id="UP000775547">
    <property type="component" value="Unassembled WGS sequence"/>
</dbReference>
<name>A0A9P7KAJ9_9AGAR</name>
<dbReference type="AlphaFoldDB" id="A0A9P7KAJ9"/>
<dbReference type="InterPro" id="IPR027921">
    <property type="entry name" value="NOPCHAP1"/>
</dbReference>
<organism evidence="2 3">
    <name type="scientific">Asterophora parasitica</name>
    <dbReference type="NCBI Taxonomy" id="117018"/>
    <lineage>
        <taxon>Eukaryota</taxon>
        <taxon>Fungi</taxon>
        <taxon>Dikarya</taxon>
        <taxon>Basidiomycota</taxon>
        <taxon>Agaricomycotina</taxon>
        <taxon>Agaricomycetes</taxon>
        <taxon>Agaricomycetidae</taxon>
        <taxon>Agaricales</taxon>
        <taxon>Tricholomatineae</taxon>
        <taxon>Lyophyllaceae</taxon>
        <taxon>Asterophora</taxon>
    </lineage>
</organism>
<protein>
    <submittedName>
        <fullName evidence="2">Uncharacterized protein</fullName>
    </submittedName>
</protein>
<dbReference type="GO" id="GO:0062064">
    <property type="term" value="F:box C/D methylation guide snoRNP complex binding"/>
    <property type="evidence" value="ECO:0007669"/>
    <property type="project" value="TreeGrafter"/>
</dbReference>
<proteinExistence type="predicted"/>
<reference evidence="2" key="2">
    <citation type="submission" date="2021-10" db="EMBL/GenBank/DDBJ databases">
        <title>Phylogenomics reveals ancestral predisposition of the termite-cultivated fungus Termitomyces towards a domesticated lifestyle.</title>
        <authorList>
            <person name="Auxier B."/>
            <person name="Grum-Grzhimaylo A."/>
            <person name="Cardenas M.E."/>
            <person name="Lodge J.D."/>
            <person name="Laessoe T."/>
            <person name="Pedersen O."/>
            <person name="Smith M.E."/>
            <person name="Kuyper T.W."/>
            <person name="Franco-Molano E.A."/>
            <person name="Baroni T.J."/>
            <person name="Aanen D.K."/>
        </authorList>
    </citation>
    <scope>NUCLEOTIDE SEQUENCE</scope>
    <source>
        <strain evidence="2">AP01</strain>
        <tissue evidence="2">Mycelium</tissue>
    </source>
</reference>
<dbReference type="OrthoDB" id="1112980at2759"/>
<dbReference type="PANTHER" id="PTHR28674:SF1">
    <property type="entry name" value="NOP PROTEIN CHAPERONE 1"/>
    <property type="match status" value="1"/>
</dbReference>
<feature type="compositionally biased region" description="Polar residues" evidence="1">
    <location>
        <begin position="27"/>
        <end position="37"/>
    </location>
</feature>
<sequence>MDGNKPTIERLEVEDDEARLQRLQSTLEKLNTSSGTTAPAAPPSFGLHSEGTKPHFIPPSDLLSRVQAFLPQIEASNAALQQRLDNDPSSIDIENVEDGAEQYIEMNLGLGLFEQRRAGATSDESDSSSDSESDSVSDSSEESSSDGQ</sequence>
<dbReference type="EMBL" id="JABCKV010000209">
    <property type="protein sequence ID" value="KAG5642179.1"/>
    <property type="molecule type" value="Genomic_DNA"/>
</dbReference>
<dbReference type="Pfam" id="PF15370">
    <property type="entry name" value="NOPCHAP1"/>
    <property type="match status" value="1"/>
</dbReference>
<evidence type="ECO:0000313" key="3">
    <source>
        <dbReference type="Proteomes" id="UP000775547"/>
    </source>
</evidence>
<evidence type="ECO:0000313" key="2">
    <source>
        <dbReference type="EMBL" id="KAG5642179.1"/>
    </source>
</evidence>
<accession>A0A9P7KAJ9</accession>
<reference evidence="2" key="1">
    <citation type="submission" date="2020-07" db="EMBL/GenBank/DDBJ databases">
        <authorList>
            <person name="Nieuwenhuis M."/>
            <person name="Van De Peppel L.J.J."/>
        </authorList>
    </citation>
    <scope>NUCLEOTIDE SEQUENCE</scope>
    <source>
        <strain evidence="2">AP01</strain>
        <tissue evidence="2">Mycelium</tissue>
    </source>
</reference>
<dbReference type="PANTHER" id="PTHR28674">
    <property type="entry name" value="SIMILAR TO DNA SEGMENT, CHR 10, WAYNE STATE UNIVERSITY 102,-EXPRESSED"/>
    <property type="match status" value="1"/>
</dbReference>
<dbReference type="GO" id="GO:0000492">
    <property type="term" value="P:box C/D snoRNP assembly"/>
    <property type="evidence" value="ECO:0007669"/>
    <property type="project" value="InterPro"/>
</dbReference>
<keyword evidence="3" id="KW-1185">Reference proteome</keyword>
<comment type="caution">
    <text evidence="2">The sequence shown here is derived from an EMBL/GenBank/DDBJ whole genome shotgun (WGS) entry which is preliminary data.</text>
</comment>
<feature type="compositionally biased region" description="Acidic residues" evidence="1">
    <location>
        <begin position="123"/>
        <end position="148"/>
    </location>
</feature>